<proteinExistence type="predicted"/>
<evidence type="ECO:0000259" key="2">
    <source>
        <dbReference type="Pfam" id="PF07811"/>
    </source>
</evidence>
<dbReference type="Proteomes" id="UP000735592">
    <property type="component" value="Unassembled WGS sequence"/>
</dbReference>
<sequence length="157" mass="16862">MSRPAAGQIQRGIATLEMVLILPLLLLFLVGMVYFGRYFTYYSAARKAAHDAARYLATVSRREMKTQLQGAAQVPAVLLAQNIAQREIAGLHPGPAAVAVAVDCLPNVCAGLSLPDKVKVLVQMQVTDELFAPFSAAFLGDEGLLLQADVTMLYVGQ</sequence>
<gene>
    <name evidence="3" type="ORF">GM655_15860</name>
</gene>
<evidence type="ECO:0000313" key="3">
    <source>
        <dbReference type="EMBL" id="MTW34284.1"/>
    </source>
</evidence>
<feature type="domain" description="TadE-like" evidence="2">
    <location>
        <begin position="12"/>
        <end position="54"/>
    </location>
</feature>
<dbReference type="InterPro" id="IPR012495">
    <property type="entry name" value="TadE-like_dom"/>
</dbReference>
<organism evidence="3 4">
    <name type="scientific">Pseudoduganella danionis</name>
    <dbReference type="NCBI Taxonomy" id="1890295"/>
    <lineage>
        <taxon>Bacteria</taxon>
        <taxon>Pseudomonadati</taxon>
        <taxon>Pseudomonadota</taxon>
        <taxon>Betaproteobacteria</taxon>
        <taxon>Burkholderiales</taxon>
        <taxon>Oxalobacteraceae</taxon>
        <taxon>Telluria group</taxon>
        <taxon>Pseudoduganella</taxon>
    </lineage>
</organism>
<name>A0ABW9SUA2_9BURK</name>
<accession>A0ABW9SUA2</accession>
<keyword evidence="1" id="KW-0472">Membrane</keyword>
<feature type="transmembrane region" description="Helical" evidence="1">
    <location>
        <begin position="12"/>
        <end position="35"/>
    </location>
</feature>
<evidence type="ECO:0000313" key="4">
    <source>
        <dbReference type="Proteomes" id="UP000735592"/>
    </source>
</evidence>
<comment type="caution">
    <text evidence="3">The sequence shown here is derived from an EMBL/GenBank/DDBJ whole genome shotgun (WGS) entry which is preliminary data.</text>
</comment>
<dbReference type="EMBL" id="WNKW01000004">
    <property type="protein sequence ID" value="MTW34284.1"/>
    <property type="molecule type" value="Genomic_DNA"/>
</dbReference>
<evidence type="ECO:0000256" key="1">
    <source>
        <dbReference type="SAM" id="Phobius"/>
    </source>
</evidence>
<protein>
    <recommendedName>
        <fullName evidence="2">TadE-like domain-containing protein</fullName>
    </recommendedName>
</protein>
<keyword evidence="1" id="KW-1133">Transmembrane helix</keyword>
<keyword evidence="1" id="KW-0812">Transmembrane</keyword>
<keyword evidence="4" id="KW-1185">Reference proteome</keyword>
<dbReference type="Pfam" id="PF07811">
    <property type="entry name" value="TadE"/>
    <property type="match status" value="1"/>
</dbReference>
<dbReference type="RefSeq" id="WP_155435645.1">
    <property type="nucleotide sequence ID" value="NZ_JBHLXK010000002.1"/>
</dbReference>
<reference evidence="3 4" key="1">
    <citation type="submission" date="2019-11" db="EMBL/GenBank/DDBJ databases">
        <title>Type strains purchased from KCTC, JCM and DSMZ.</title>
        <authorList>
            <person name="Lu H."/>
        </authorList>
    </citation>
    <scope>NUCLEOTIDE SEQUENCE [LARGE SCALE GENOMIC DNA]</scope>
    <source>
        <strain evidence="3 4">DSM 103461</strain>
    </source>
</reference>